<dbReference type="Proteomes" id="UP000291116">
    <property type="component" value="Unassembled WGS sequence"/>
</dbReference>
<reference evidence="17 18" key="1">
    <citation type="submission" date="2019-01" db="EMBL/GenBank/DDBJ databases">
        <authorList>
            <person name="Ferrante I. M."/>
        </authorList>
    </citation>
    <scope>NUCLEOTIDE SEQUENCE [LARGE SCALE GENOMIC DNA]</scope>
    <source>
        <strain evidence="17 18">B856</strain>
    </source>
</reference>
<feature type="domain" description="EF-hand" evidence="15">
    <location>
        <begin position="828"/>
        <end position="863"/>
    </location>
</feature>
<evidence type="ECO:0000313" key="18">
    <source>
        <dbReference type="Proteomes" id="UP000291116"/>
    </source>
</evidence>
<evidence type="ECO:0000256" key="6">
    <source>
        <dbReference type="ARBA" id="ARBA00022792"/>
    </source>
</evidence>
<comment type="subcellular location">
    <subcellularLocation>
        <location evidence="1">Mitochondrion inner membrane</location>
        <topology evidence="1">Single-pass membrane protein</topology>
    </subcellularLocation>
</comment>
<keyword evidence="7" id="KW-0106">Calcium</keyword>
<keyword evidence="4" id="KW-0050">Antiport</keyword>
<dbReference type="Pfam" id="PF13499">
    <property type="entry name" value="EF-hand_7"/>
    <property type="match status" value="1"/>
</dbReference>
<sequence>MLATAAAVRKVVESDGRRRVMNNGPKNGLLASSSWRRTGSVAPATSIWICIDAKSHASSSASTKNNSSSRDQILSLSIPSSPSSPFCLSSRRRINCNFPIKQTQRKLESQLQITSMTYHQFLLNHNGSSKYNKGSELNHLFPQYEVRAFLSTSPPSSGSTTKKLEKSQTKIPGYSRQAKIPIPKSSPTVSTSMNPLASIDVKAIGKGSVDMTIYVTKALVKFMIKLPGNIVFYATHPTERREKTSKIKESIKKEVDHYWIGIKLLMADVKTARALLRRTLQGSTLTRRERKQLLRTVSDLFRLVPMSMFLIIPFMEFALPFALKIFPNMLPSTFQDSLKNEENMKRELQSRIAMAEFFQETMERLAKEQKRIAAKQKDGEDESADSFASKQEASASDMLNFLDRARKGEMVPPDAIIQYAEFFQDDLTLDNMPRMQLINMCKYMSIPPYGSDPFLRFQLRHRIRMLKEDDQRILWEGIDSLTKMELREACQERGMRSTGLSKEAYKQSLQQWLDLSVHKNVPISLLIMSRTFFLQEEITSPGTAVASDETHSVTGLADAISGMDKEVLNEVILQVATSKELKSDPDVRKIQLEVVKQQNEKIKEEREERDAKKKKDTTEKEEPQTKTAQIGKENIAEGRATQTADVETINKEEILDAIDVKVDELQADLKTKAAEIEMGERELSPEEMESISQLLSADPVVKEREHLDRIKQAMREEDEPETKAEGHDDRIAASPGDTSTLEMYDSDKVASSIIEKLEMEAAKEADKHTSFTTELNTAGRHPESDRVDIVNGDVAEEVVNEKPEDPVVARLKKRIESMVDKIEVQLSDVQVKIGDKLHYLDKDMDGILSREEMASVLSQVLKDLSFEEALEIADEMDENKDGVFTVQELINWIETNKLVKFESEGRDAEMDKIMENHSEGHSNEKDETGSNKK</sequence>
<dbReference type="GO" id="GO:0043022">
    <property type="term" value="F:ribosome binding"/>
    <property type="evidence" value="ECO:0007669"/>
    <property type="project" value="InterPro"/>
</dbReference>
<keyword evidence="8 14" id="KW-1133">Transmembrane helix</keyword>
<feature type="domain" description="EF-hand" evidence="15">
    <location>
        <begin position="864"/>
        <end position="899"/>
    </location>
</feature>
<evidence type="ECO:0000256" key="8">
    <source>
        <dbReference type="ARBA" id="ARBA00022989"/>
    </source>
</evidence>
<feature type="region of interest" description="Disordered" evidence="13">
    <location>
        <begin position="369"/>
        <end position="391"/>
    </location>
</feature>
<dbReference type="CDD" id="cd00051">
    <property type="entry name" value="EFh"/>
    <property type="match status" value="1"/>
</dbReference>
<evidence type="ECO:0000256" key="2">
    <source>
        <dbReference type="ARBA" id="ARBA00009584"/>
    </source>
</evidence>
<evidence type="ECO:0000256" key="7">
    <source>
        <dbReference type="ARBA" id="ARBA00022837"/>
    </source>
</evidence>
<dbReference type="PROSITE" id="PS00018">
    <property type="entry name" value="EF_HAND_1"/>
    <property type="match status" value="1"/>
</dbReference>
<feature type="region of interest" description="Disordered" evidence="13">
    <location>
        <begin position="599"/>
        <end position="640"/>
    </location>
</feature>
<evidence type="ECO:0000259" key="16">
    <source>
        <dbReference type="PROSITE" id="PS51758"/>
    </source>
</evidence>
<dbReference type="AlphaFoldDB" id="A0A448YXJ0"/>
<dbReference type="GO" id="GO:0030003">
    <property type="term" value="P:intracellular monoatomic cation homeostasis"/>
    <property type="evidence" value="ECO:0007669"/>
    <property type="project" value="TreeGrafter"/>
</dbReference>
<keyword evidence="6" id="KW-0999">Mitochondrion inner membrane</keyword>
<evidence type="ECO:0000256" key="3">
    <source>
        <dbReference type="ARBA" id="ARBA00020557"/>
    </source>
</evidence>
<keyword evidence="10 14" id="KW-0472">Membrane</keyword>
<dbReference type="InterPro" id="IPR018247">
    <property type="entry name" value="EF_Hand_1_Ca_BS"/>
</dbReference>
<feature type="domain" description="Letm1 RBD" evidence="16">
    <location>
        <begin position="346"/>
        <end position="648"/>
    </location>
</feature>
<evidence type="ECO:0000259" key="15">
    <source>
        <dbReference type="PROSITE" id="PS50222"/>
    </source>
</evidence>
<feature type="compositionally biased region" description="Basic and acidic residues" evidence="13">
    <location>
        <begin position="369"/>
        <end position="378"/>
    </location>
</feature>
<evidence type="ECO:0000256" key="10">
    <source>
        <dbReference type="ARBA" id="ARBA00023136"/>
    </source>
</evidence>
<evidence type="ECO:0000256" key="1">
    <source>
        <dbReference type="ARBA" id="ARBA00004434"/>
    </source>
</evidence>
<feature type="region of interest" description="Disordered" evidence="13">
    <location>
        <begin position="909"/>
        <end position="933"/>
    </location>
</feature>
<organism evidence="17 18">
    <name type="scientific">Pseudo-nitzschia multistriata</name>
    <dbReference type="NCBI Taxonomy" id="183589"/>
    <lineage>
        <taxon>Eukaryota</taxon>
        <taxon>Sar</taxon>
        <taxon>Stramenopiles</taxon>
        <taxon>Ochrophyta</taxon>
        <taxon>Bacillariophyta</taxon>
        <taxon>Bacillariophyceae</taxon>
        <taxon>Bacillariophycidae</taxon>
        <taxon>Bacillariales</taxon>
        <taxon>Bacillariaceae</taxon>
        <taxon>Pseudo-nitzschia</taxon>
    </lineage>
</organism>
<accession>A0A448YXJ0</accession>
<keyword evidence="4" id="KW-0813">Transport</keyword>
<dbReference type="EMBL" id="CAACVS010000028">
    <property type="protein sequence ID" value="VEU34439.1"/>
    <property type="molecule type" value="Genomic_DNA"/>
</dbReference>
<evidence type="ECO:0000256" key="11">
    <source>
        <dbReference type="ARBA" id="ARBA00031360"/>
    </source>
</evidence>
<protein>
    <recommendedName>
        <fullName evidence="3">Mitochondrial proton/calcium exchanger protein</fullName>
    </recommendedName>
    <alternativeName>
        <fullName evidence="11">Leucine zipper-EF-hand-containing transmembrane protein 1</fullName>
    </alternativeName>
</protein>
<dbReference type="Gene3D" id="1.10.238.10">
    <property type="entry name" value="EF-hand"/>
    <property type="match status" value="1"/>
</dbReference>
<dbReference type="PROSITE" id="PS51758">
    <property type="entry name" value="LETM1_RBD"/>
    <property type="match status" value="1"/>
</dbReference>
<keyword evidence="9 12" id="KW-0496">Mitochondrion</keyword>
<feature type="transmembrane region" description="Helical" evidence="14">
    <location>
        <begin position="300"/>
        <end position="323"/>
    </location>
</feature>
<dbReference type="PANTHER" id="PTHR14009">
    <property type="entry name" value="LEUCINE ZIPPER-EF-HAND CONTAINING TRANSMEMBRANE PROTEIN"/>
    <property type="match status" value="1"/>
</dbReference>
<gene>
    <name evidence="17" type="ORF">PSNMU_V1.4_AUG-EV-PASAV3_0011480</name>
</gene>
<dbReference type="InterPro" id="IPR033122">
    <property type="entry name" value="LETM1-like_RBD"/>
</dbReference>
<evidence type="ECO:0000256" key="4">
    <source>
        <dbReference type="ARBA" id="ARBA00022449"/>
    </source>
</evidence>
<dbReference type="Pfam" id="PF07766">
    <property type="entry name" value="LETM1_RBD"/>
    <property type="match status" value="1"/>
</dbReference>
<feature type="region of interest" description="Disordered" evidence="13">
    <location>
        <begin position="680"/>
        <end position="742"/>
    </location>
</feature>
<proteinExistence type="inferred from homology"/>
<dbReference type="OrthoDB" id="275278at2759"/>
<dbReference type="InterPro" id="IPR044202">
    <property type="entry name" value="LETM1/MDM38-like"/>
</dbReference>
<evidence type="ECO:0000256" key="14">
    <source>
        <dbReference type="SAM" id="Phobius"/>
    </source>
</evidence>
<name>A0A448YXJ0_9STRA</name>
<dbReference type="SUPFAM" id="SSF47473">
    <property type="entry name" value="EF-hand"/>
    <property type="match status" value="1"/>
</dbReference>
<dbReference type="GO" id="GO:0015297">
    <property type="term" value="F:antiporter activity"/>
    <property type="evidence" value="ECO:0007669"/>
    <property type="project" value="UniProtKB-KW"/>
</dbReference>
<evidence type="ECO:0000256" key="5">
    <source>
        <dbReference type="ARBA" id="ARBA00022692"/>
    </source>
</evidence>
<dbReference type="PANTHER" id="PTHR14009:SF1">
    <property type="entry name" value="MITOCHONDRIAL PROTON_CALCIUM EXCHANGER PROTEIN"/>
    <property type="match status" value="1"/>
</dbReference>
<feature type="region of interest" description="Disordered" evidence="13">
    <location>
        <begin position="764"/>
        <end position="785"/>
    </location>
</feature>
<keyword evidence="18" id="KW-1185">Reference proteome</keyword>
<comment type="similarity">
    <text evidence="2">Belongs to the LETM1 family.</text>
</comment>
<dbReference type="InterPro" id="IPR011992">
    <property type="entry name" value="EF-hand-dom_pair"/>
</dbReference>
<dbReference type="GO" id="GO:0005509">
    <property type="term" value="F:calcium ion binding"/>
    <property type="evidence" value="ECO:0007669"/>
    <property type="project" value="InterPro"/>
</dbReference>
<evidence type="ECO:0000256" key="13">
    <source>
        <dbReference type="SAM" id="MobiDB-lite"/>
    </source>
</evidence>
<dbReference type="PROSITE" id="PS50222">
    <property type="entry name" value="EF_HAND_2"/>
    <property type="match status" value="2"/>
</dbReference>
<feature type="compositionally biased region" description="Basic and acidic residues" evidence="13">
    <location>
        <begin position="599"/>
        <end position="624"/>
    </location>
</feature>
<evidence type="ECO:0000256" key="12">
    <source>
        <dbReference type="PROSITE-ProRule" id="PRU01094"/>
    </source>
</evidence>
<feature type="compositionally biased region" description="Basic and acidic residues" evidence="13">
    <location>
        <begin position="700"/>
        <end position="731"/>
    </location>
</feature>
<dbReference type="GO" id="GO:0005743">
    <property type="term" value="C:mitochondrial inner membrane"/>
    <property type="evidence" value="ECO:0007669"/>
    <property type="project" value="UniProtKB-SubCell"/>
</dbReference>
<evidence type="ECO:0000256" key="9">
    <source>
        <dbReference type="ARBA" id="ARBA00023128"/>
    </source>
</evidence>
<keyword evidence="5 14" id="KW-0812">Transmembrane</keyword>
<evidence type="ECO:0000313" key="17">
    <source>
        <dbReference type="EMBL" id="VEU34439.1"/>
    </source>
</evidence>
<dbReference type="InterPro" id="IPR002048">
    <property type="entry name" value="EF_hand_dom"/>
</dbReference>